<dbReference type="AlphaFoldDB" id="X1IDA4"/>
<comment type="caution">
    <text evidence="1">The sequence shown here is derived from an EMBL/GenBank/DDBJ whole genome shotgun (WGS) entry which is preliminary data.</text>
</comment>
<proteinExistence type="predicted"/>
<organism evidence="1">
    <name type="scientific">marine sediment metagenome</name>
    <dbReference type="NCBI Taxonomy" id="412755"/>
    <lineage>
        <taxon>unclassified sequences</taxon>
        <taxon>metagenomes</taxon>
        <taxon>ecological metagenomes</taxon>
    </lineage>
</organism>
<gene>
    <name evidence="1" type="ORF">S03H2_30350</name>
</gene>
<dbReference type="EMBL" id="BARU01018360">
    <property type="protein sequence ID" value="GAH55553.1"/>
    <property type="molecule type" value="Genomic_DNA"/>
</dbReference>
<protein>
    <submittedName>
        <fullName evidence="1">Uncharacterized protein</fullName>
    </submittedName>
</protein>
<name>X1IDA4_9ZZZZ</name>
<feature type="non-terminal residue" evidence="1">
    <location>
        <position position="1"/>
    </location>
</feature>
<evidence type="ECO:0000313" key="1">
    <source>
        <dbReference type="EMBL" id="GAH55553.1"/>
    </source>
</evidence>
<accession>X1IDA4</accession>
<reference evidence="1" key="1">
    <citation type="journal article" date="2014" name="Front. Microbiol.">
        <title>High frequency of phylogenetically diverse reductive dehalogenase-homologous genes in deep subseafloor sedimentary metagenomes.</title>
        <authorList>
            <person name="Kawai M."/>
            <person name="Futagami T."/>
            <person name="Toyoda A."/>
            <person name="Takaki Y."/>
            <person name="Nishi S."/>
            <person name="Hori S."/>
            <person name="Arai W."/>
            <person name="Tsubouchi T."/>
            <person name="Morono Y."/>
            <person name="Uchiyama I."/>
            <person name="Ito T."/>
            <person name="Fujiyama A."/>
            <person name="Inagaki F."/>
            <person name="Takami H."/>
        </authorList>
    </citation>
    <scope>NUCLEOTIDE SEQUENCE</scope>
    <source>
        <strain evidence="1">Expedition CK06-06</strain>
    </source>
</reference>
<sequence>EPPHLDEIEKYVKSNLEKLNYDEFRSLIEKFNLIDLIQSFLFLNTILSMSFGII</sequence>